<name>A0ABQ8JD68_DERPT</name>
<evidence type="ECO:0000256" key="2">
    <source>
        <dbReference type="SAM" id="SignalP"/>
    </source>
</evidence>
<evidence type="ECO:0000313" key="3">
    <source>
        <dbReference type="EMBL" id="KAH9420549.1"/>
    </source>
</evidence>
<protein>
    <submittedName>
        <fullName evidence="3">Uncharacterized protein</fullName>
    </submittedName>
</protein>
<organism evidence="3 4">
    <name type="scientific">Dermatophagoides pteronyssinus</name>
    <name type="common">European house dust mite</name>
    <dbReference type="NCBI Taxonomy" id="6956"/>
    <lineage>
        <taxon>Eukaryota</taxon>
        <taxon>Metazoa</taxon>
        <taxon>Ecdysozoa</taxon>
        <taxon>Arthropoda</taxon>
        <taxon>Chelicerata</taxon>
        <taxon>Arachnida</taxon>
        <taxon>Acari</taxon>
        <taxon>Acariformes</taxon>
        <taxon>Sarcoptiformes</taxon>
        <taxon>Astigmata</taxon>
        <taxon>Psoroptidia</taxon>
        <taxon>Analgoidea</taxon>
        <taxon>Pyroglyphidae</taxon>
        <taxon>Dermatophagoidinae</taxon>
        <taxon>Dermatophagoides</taxon>
    </lineage>
</organism>
<keyword evidence="4" id="KW-1185">Reference proteome</keyword>
<sequence length="512" mass="58198">MYGHFYGLLLLMIITILINQSLQKNEDTIVYPIYSSSMATINDTNIETNNNETVSKINYHIPSINRQLNSETNSNVMNVIKNFDIIKQNNPKLLQKYLSKKEDHIFNDIWRRFSNVTNNNDDNGNETTTTTSSNNNVYEIEWQPTIKNDNANDNDESEITDLMSAHETQTQNHKDHLTKLISTSNSNDVKNNDKQLSHRRGQSHILSSPDANNFQEYLSCCDQLFNKYGNRNYIQEDIFMIPESDPYIPVNLDGPGPPPVLITEYPNNNNHHNRALYSHGLRLPAGFVNNDIKIDSSFVPSNLKDYYSKIHRHHPIECLNDNHHHHHHGNNHHYGGHFLSSPPITANGQLISTQRYDSNSQILNNKINWKPIEQPIPINVHRISSTSIPAAPIITSHTGMIQPFPTNPTISFNEIVNNPSPTPSSTGPLSTKTMIPYKHSIPISSSSSFVSHQPEIMSMNPELSSNNYHPYHRLNQWPTRSMMGISPPPPHPHSTPGFLSKKLSLLSKKYLG</sequence>
<keyword evidence="2" id="KW-0732">Signal</keyword>
<dbReference type="Proteomes" id="UP000887458">
    <property type="component" value="Unassembled WGS sequence"/>
</dbReference>
<feature type="signal peptide" evidence="2">
    <location>
        <begin position="1"/>
        <end position="23"/>
    </location>
</feature>
<proteinExistence type="predicted"/>
<reference evidence="3 4" key="1">
    <citation type="journal article" date="2018" name="J. Allergy Clin. Immunol.">
        <title>High-quality assembly of Dermatophagoides pteronyssinus genome and transcriptome reveals a wide range of novel allergens.</title>
        <authorList>
            <person name="Liu X.Y."/>
            <person name="Yang K.Y."/>
            <person name="Wang M.Q."/>
            <person name="Kwok J.S."/>
            <person name="Zeng X."/>
            <person name="Yang Z."/>
            <person name="Xiao X.J."/>
            <person name="Lau C.P."/>
            <person name="Li Y."/>
            <person name="Huang Z.M."/>
            <person name="Ba J.G."/>
            <person name="Yim A.K."/>
            <person name="Ouyang C.Y."/>
            <person name="Ngai S.M."/>
            <person name="Chan T.F."/>
            <person name="Leung E.L."/>
            <person name="Liu L."/>
            <person name="Liu Z.G."/>
            <person name="Tsui S.K."/>
        </authorList>
    </citation>
    <scope>NUCLEOTIDE SEQUENCE [LARGE SCALE GENOMIC DNA]</scope>
    <source>
        <strain evidence="3">Derp</strain>
    </source>
</reference>
<accession>A0ABQ8JD68</accession>
<gene>
    <name evidence="3" type="ORF">DERP_000975</name>
</gene>
<dbReference type="EMBL" id="NJHN03000047">
    <property type="protein sequence ID" value="KAH9420549.1"/>
    <property type="molecule type" value="Genomic_DNA"/>
</dbReference>
<evidence type="ECO:0000313" key="4">
    <source>
        <dbReference type="Proteomes" id="UP000887458"/>
    </source>
</evidence>
<feature type="region of interest" description="Disordered" evidence="1">
    <location>
        <begin position="115"/>
        <end position="136"/>
    </location>
</feature>
<reference evidence="3 4" key="2">
    <citation type="journal article" date="2022" name="Mol. Biol. Evol.">
        <title>Comparative Genomics Reveals Insights into the Divergent Evolution of Astigmatic Mites and Household Pest Adaptations.</title>
        <authorList>
            <person name="Xiong Q."/>
            <person name="Wan A.T."/>
            <person name="Liu X."/>
            <person name="Fung C.S."/>
            <person name="Xiao X."/>
            <person name="Malainual N."/>
            <person name="Hou J."/>
            <person name="Wang L."/>
            <person name="Wang M."/>
            <person name="Yang K.Y."/>
            <person name="Cui Y."/>
            <person name="Leung E.L."/>
            <person name="Nong W."/>
            <person name="Shin S.K."/>
            <person name="Au S.W."/>
            <person name="Jeong K.Y."/>
            <person name="Chew F.T."/>
            <person name="Hui J.H."/>
            <person name="Leung T.F."/>
            <person name="Tungtrongchitr A."/>
            <person name="Zhong N."/>
            <person name="Liu Z."/>
            <person name="Tsui S.K."/>
        </authorList>
    </citation>
    <scope>NUCLEOTIDE SEQUENCE [LARGE SCALE GENOMIC DNA]</scope>
    <source>
        <strain evidence="3">Derp</strain>
    </source>
</reference>
<comment type="caution">
    <text evidence="3">The sequence shown here is derived from an EMBL/GenBank/DDBJ whole genome shotgun (WGS) entry which is preliminary data.</text>
</comment>
<feature type="region of interest" description="Disordered" evidence="1">
    <location>
        <begin position="182"/>
        <end position="208"/>
    </location>
</feature>
<evidence type="ECO:0000256" key="1">
    <source>
        <dbReference type="SAM" id="MobiDB-lite"/>
    </source>
</evidence>
<feature type="chain" id="PRO_5046071624" evidence="2">
    <location>
        <begin position="24"/>
        <end position="512"/>
    </location>
</feature>